<evidence type="ECO:0000256" key="1">
    <source>
        <dbReference type="ARBA" id="ARBA00004571"/>
    </source>
</evidence>
<keyword evidence="12" id="KW-0998">Cell outer membrane</keyword>
<organism evidence="16 17">
    <name type="scientific">Sphaerotilus mobilis</name>
    <dbReference type="NCBI Taxonomy" id="47994"/>
    <lineage>
        <taxon>Bacteria</taxon>
        <taxon>Pseudomonadati</taxon>
        <taxon>Pseudomonadota</taxon>
        <taxon>Betaproteobacteria</taxon>
        <taxon>Burkholderiales</taxon>
        <taxon>Sphaerotilaceae</taxon>
        <taxon>Sphaerotilus</taxon>
    </lineage>
</organism>
<dbReference type="OrthoDB" id="127311at2"/>
<keyword evidence="6" id="KW-0812">Transmembrane</keyword>
<dbReference type="AlphaFoldDB" id="A0A4Q7LT55"/>
<evidence type="ECO:0000256" key="11">
    <source>
        <dbReference type="ARBA" id="ARBA00023170"/>
    </source>
</evidence>
<evidence type="ECO:0000256" key="9">
    <source>
        <dbReference type="ARBA" id="ARBA00023065"/>
    </source>
</evidence>
<keyword evidence="4" id="KW-1134">Transmembrane beta strand</keyword>
<evidence type="ECO:0000313" key="16">
    <source>
        <dbReference type="EMBL" id="RZS57218.1"/>
    </source>
</evidence>
<dbReference type="Gene3D" id="2.40.170.20">
    <property type="entry name" value="TonB-dependent receptor, beta-barrel domain"/>
    <property type="match status" value="1"/>
</dbReference>
<dbReference type="Proteomes" id="UP000293433">
    <property type="component" value="Unassembled WGS sequence"/>
</dbReference>
<evidence type="ECO:0000259" key="15">
    <source>
        <dbReference type="Pfam" id="PF07715"/>
    </source>
</evidence>
<dbReference type="InterPro" id="IPR037066">
    <property type="entry name" value="Plug_dom_sf"/>
</dbReference>
<dbReference type="InterPro" id="IPR036942">
    <property type="entry name" value="Beta-barrel_TonB_sf"/>
</dbReference>
<feature type="signal peptide" evidence="14">
    <location>
        <begin position="1"/>
        <end position="23"/>
    </location>
</feature>
<accession>A0A4Q7LT55</accession>
<evidence type="ECO:0000256" key="13">
    <source>
        <dbReference type="SAM" id="MobiDB-lite"/>
    </source>
</evidence>
<comment type="subcellular location">
    <subcellularLocation>
        <location evidence="1">Cell outer membrane</location>
        <topology evidence="1">Multi-pass membrane protein</topology>
    </subcellularLocation>
</comment>
<feature type="chain" id="PRO_5020669771" evidence="14">
    <location>
        <begin position="24"/>
        <end position="678"/>
    </location>
</feature>
<name>A0A4Q7LT55_9BURK</name>
<reference evidence="16 17" key="1">
    <citation type="submission" date="2019-02" db="EMBL/GenBank/DDBJ databases">
        <title>Genomic Encyclopedia of Type Strains, Phase IV (KMG-IV): sequencing the most valuable type-strain genomes for metagenomic binning, comparative biology and taxonomic classification.</title>
        <authorList>
            <person name="Goeker M."/>
        </authorList>
    </citation>
    <scope>NUCLEOTIDE SEQUENCE [LARGE SCALE GENOMIC DNA]</scope>
    <source>
        <strain evidence="16 17">DSM 10617</strain>
    </source>
</reference>
<dbReference type="GO" id="GO:0009279">
    <property type="term" value="C:cell outer membrane"/>
    <property type="evidence" value="ECO:0007669"/>
    <property type="project" value="UniProtKB-SubCell"/>
</dbReference>
<keyword evidence="11 16" id="KW-0675">Receptor</keyword>
<dbReference type="Pfam" id="PF07715">
    <property type="entry name" value="Plug"/>
    <property type="match status" value="1"/>
</dbReference>
<keyword evidence="8" id="KW-0408">Iron</keyword>
<keyword evidence="7 14" id="KW-0732">Signal</keyword>
<evidence type="ECO:0000256" key="5">
    <source>
        <dbReference type="ARBA" id="ARBA00022496"/>
    </source>
</evidence>
<evidence type="ECO:0000256" key="10">
    <source>
        <dbReference type="ARBA" id="ARBA00023136"/>
    </source>
</evidence>
<dbReference type="PANTHER" id="PTHR32552:SF68">
    <property type="entry name" value="FERRICHROME OUTER MEMBRANE TRANSPORTER_PHAGE RECEPTOR"/>
    <property type="match status" value="1"/>
</dbReference>
<keyword evidence="10" id="KW-0472">Membrane</keyword>
<evidence type="ECO:0000256" key="6">
    <source>
        <dbReference type="ARBA" id="ARBA00022692"/>
    </source>
</evidence>
<evidence type="ECO:0000256" key="4">
    <source>
        <dbReference type="ARBA" id="ARBA00022452"/>
    </source>
</evidence>
<gene>
    <name evidence="16" type="ORF">EV685_1786</name>
</gene>
<keyword evidence="5" id="KW-0410">Iron transport</keyword>
<dbReference type="InterPro" id="IPR012910">
    <property type="entry name" value="Plug_dom"/>
</dbReference>
<evidence type="ECO:0000256" key="14">
    <source>
        <dbReference type="SAM" id="SignalP"/>
    </source>
</evidence>
<comment type="similarity">
    <text evidence="2">Belongs to the TonB-dependent receptor family.</text>
</comment>
<evidence type="ECO:0000313" key="17">
    <source>
        <dbReference type="Proteomes" id="UP000293433"/>
    </source>
</evidence>
<feature type="region of interest" description="Disordered" evidence="13">
    <location>
        <begin position="36"/>
        <end position="55"/>
    </location>
</feature>
<evidence type="ECO:0000256" key="8">
    <source>
        <dbReference type="ARBA" id="ARBA00023004"/>
    </source>
</evidence>
<dbReference type="EMBL" id="SGWV01000008">
    <property type="protein sequence ID" value="RZS57218.1"/>
    <property type="molecule type" value="Genomic_DNA"/>
</dbReference>
<dbReference type="SUPFAM" id="SSF56935">
    <property type="entry name" value="Porins"/>
    <property type="match status" value="1"/>
</dbReference>
<dbReference type="RefSeq" id="WP_130481614.1">
    <property type="nucleotide sequence ID" value="NZ_SGWV01000008.1"/>
</dbReference>
<keyword evidence="17" id="KW-1185">Reference proteome</keyword>
<protein>
    <submittedName>
        <fullName evidence="16">Outer membrane receptor for ferric coprogen and ferric-rhodotorulic acid</fullName>
    </submittedName>
</protein>
<dbReference type="InterPro" id="IPR039426">
    <property type="entry name" value="TonB-dep_rcpt-like"/>
</dbReference>
<dbReference type="GO" id="GO:0015344">
    <property type="term" value="F:siderophore uptake transmembrane transporter activity"/>
    <property type="evidence" value="ECO:0007669"/>
    <property type="project" value="TreeGrafter"/>
</dbReference>
<sequence length="678" mass="75215">MSGRFCRAAALAALAVSALPGQCDDTPSALPRVEIHPAPQDAPPAPGRSVTTPDLSSPDWAGANDWQGLAAEVPGLFVRVGDGGLSSSYTLRGFGLTRTLLDGLPDVLRLYVRDPATVRRIEVQHGASGVDQGIGSPGGMLALSTPLPSATAARRITLQAGSTDWRRSVVDLDQPLGKDWRSRMVIASQDGRSDPGGLTQQRDHVLGTLSWVPRRTPADGGLRLVAERQIDRRPYAFGTVLTPTGSIRYDQLYASPHQRSWRGVSQLALHGWQAWQPDVDQRMSLRADVARAEGRRDETLIGSWDQRSDGDLNGYYTHLADEHRQSSARLEARWQIDTDTRRHDTRIGLDRLHRQWLFTGVQNLRGFVIDADAPDHAAIDPGQLALTPRYKHQRFDESGRSLRHRIDWPGAWAVSTGLRQVDFREGQAKAGAAMATVHEMQHRVHDVSLERPWSDDWLGTLAWADGVEPNTGQTRLGDWLPPQRSATVEMGLRHRPIAAASPTWQLALYRTRLDGLTRADPVDRNFAIADAARQVTGLAFSARRQHGGWTVSSQFHALRPRWLQATSASVGERAVNTPSRTASLRLERRFEDGPTWQGPRVWLLWQARSSLYADSANLRRIQGTAIADLGWQGRWGRWLSTLVVRNVADRDHVASVSSVDEVYQGPVRQWRLTVEAGW</sequence>
<keyword evidence="9" id="KW-0406">Ion transport</keyword>
<evidence type="ECO:0000256" key="2">
    <source>
        <dbReference type="ARBA" id="ARBA00009810"/>
    </source>
</evidence>
<evidence type="ECO:0000256" key="3">
    <source>
        <dbReference type="ARBA" id="ARBA00022448"/>
    </source>
</evidence>
<comment type="caution">
    <text evidence="16">The sequence shown here is derived from an EMBL/GenBank/DDBJ whole genome shotgun (WGS) entry which is preliminary data.</text>
</comment>
<dbReference type="Gene3D" id="2.170.130.10">
    <property type="entry name" value="TonB-dependent receptor, plug domain"/>
    <property type="match status" value="1"/>
</dbReference>
<dbReference type="PANTHER" id="PTHR32552">
    <property type="entry name" value="FERRICHROME IRON RECEPTOR-RELATED"/>
    <property type="match status" value="1"/>
</dbReference>
<keyword evidence="3" id="KW-0813">Transport</keyword>
<feature type="domain" description="TonB-dependent receptor plug" evidence="15">
    <location>
        <begin position="62"/>
        <end position="139"/>
    </location>
</feature>
<proteinExistence type="inferred from homology"/>
<evidence type="ECO:0000256" key="12">
    <source>
        <dbReference type="ARBA" id="ARBA00023237"/>
    </source>
</evidence>
<evidence type="ECO:0000256" key="7">
    <source>
        <dbReference type="ARBA" id="ARBA00022729"/>
    </source>
</evidence>